<dbReference type="EMBL" id="CACVKT020009498">
    <property type="protein sequence ID" value="CAC5422113.1"/>
    <property type="molecule type" value="Genomic_DNA"/>
</dbReference>
<keyword evidence="2" id="KW-0963">Cytoplasm</keyword>
<dbReference type="PROSITE" id="PS00675">
    <property type="entry name" value="SIGMA54_INTERACT_1"/>
    <property type="match status" value="1"/>
</dbReference>
<dbReference type="InterPro" id="IPR013098">
    <property type="entry name" value="Ig_I-set"/>
</dbReference>
<protein>
    <submittedName>
        <fullName evidence="7">MYBPC1</fullName>
    </submittedName>
</protein>
<evidence type="ECO:0000256" key="1">
    <source>
        <dbReference type="ARBA" id="ARBA00004496"/>
    </source>
</evidence>
<keyword evidence="8" id="KW-1185">Reference proteome</keyword>
<accession>A0A6J8EQA5</accession>
<evidence type="ECO:0000256" key="2">
    <source>
        <dbReference type="ARBA" id="ARBA00022490"/>
    </source>
</evidence>
<dbReference type="InterPro" id="IPR007110">
    <property type="entry name" value="Ig-like_dom"/>
</dbReference>
<dbReference type="Pfam" id="PF07679">
    <property type="entry name" value="I-set"/>
    <property type="match status" value="2"/>
</dbReference>
<dbReference type="InterPro" id="IPR003599">
    <property type="entry name" value="Ig_sub"/>
</dbReference>
<dbReference type="InterPro" id="IPR052385">
    <property type="entry name" value="Obscurin/Obscurin-like_Reg"/>
</dbReference>
<dbReference type="PANTHER" id="PTHR35971:SF5">
    <property type="entry name" value="OBSCURIN LIKE CYTOSKELETAL ADAPTOR 1"/>
    <property type="match status" value="1"/>
</dbReference>
<organism evidence="7 8">
    <name type="scientific">Mytilus coruscus</name>
    <name type="common">Sea mussel</name>
    <dbReference type="NCBI Taxonomy" id="42192"/>
    <lineage>
        <taxon>Eukaryota</taxon>
        <taxon>Metazoa</taxon>
        <taxon>Spiralia</taxon>
        <taxon>Lophotrochozoa</taxon>
        <taxon>Mollusca</taxon>
        <taxon>Bivalvia</taxon>
        <taxon>Autobranchia</taxon>
        <taxon>Pteriomorphia</taxon>
        <taxon>Mytilida</taxon>
        <taxon>Mytiloidea</taxon>
        <taxon>Mytilidae</taxon>
        <taxon>Mytilinae</taxon>
        <taxon>Mytilus</taxon>
    </lineage>
</organism>
<feature type="domain" description="Ig-like" evidence="6">
    <location>
        <begin position="504"/>
        <end position="580"/>
    </location>
</feature>
<gene>
    <name evidence="7" type="ORF">MCOR_54184</name>
</gene>
<dbReference type="InterPro" id="IPR013783">
    <property type="entry name" value="Ig-like_fold"/>
</dbReference>
<keyword evidence="3" id="KW-0597">Phosphoprotein</keyword>
<dbReference type="PANTHER" id="PTHR35971">
    <property type="entry name" value="SI:DKEY-31G6.6"/>
    <property type="match status" value="1"/>
</dbReference>
<keyword evidence="5" id="KW-0472">Membrane</keyword>
<dbReference type="SMART" id="SM00409">
    <property type="entry name" value="IG"/>
    <property type="match status" value="5"/>
</dbReference>
<dbReference type="PROSITE" id="PS50231">
    <property type="entry name" value="RICIN_B_LECTIN"/>
    <property type="match status" value="1"/>
</dbReference>
<dbReference type="InterPro" id="IPR025662">
    <property type="entry name" value="Sigma_54_int_dom_ATP-bd_1"/>
</dbReference>
<evidence type="ECO:0000313" key="7">
    <source>
        <dbReference type="EMBL" id="CAC5422113.1"/>
    </source>
</evidence>
<dbReference type="InterPro" id="IPR036179">
    <property type="entry name" value="Ig-like_dom_sf"/>
</dbReference>
<dbReference type="Gene3D" id="2.60.40.10">
    <property type="entry name" value="Immunoglobulins"/>
    <property type="match status" value="2"/>
</dbReference>
<keyword evidence="4" id="KW-1015">Disulfide bond</keyword>
<reference evidence="7 8" key="1">
    <citation type="submission" date="2020-06" db="EMBL/GenBank/DDBJ databases">
        <authorList>
            <person name="Li R."/>
            <person name="Bekaert M."/>
        </authorList>
    </citation>
    <scope>NUCLEOTIDE SEQUENCE [LARGE SCALE GENOMIC DNA]</scope>
    <source>
        <strain evidence="8">wild</strain>
    </source>
</reference>
<feature type="transmembrane region" description="Helical" evidence="5">
    <location>
        <begin position="220"/>
        <end position="246"/>
    </location>
</feature>
<name>A0A6J8EQA5_MYTCO</name>
<dbReference type="SUPFAM" id="SSF52540">
    <property type="entry name" value="P-loop containing nucleoside triphosphate hydrolases"/>
    <property type="match status" value="1"/>
</dbReference>
<proteinExistence type="predicted"/>
<evidence type="ECO:0000313" key="8">
    <source>
        <dbReference type="Proteomes" id="UP000507470"/>
    </source>
</evidence>
<evidence type="ECO:0000259" key="6">
    <source>
        <dbReference type="PROSITE" id="PS50835"/>
    </source>
</evidence>
<sequence>MWFKLLMLVHLCAAFPLKCPEPAQWAVRANGHCADPSKYFCLKNDLINGYSENCTRSYFQQSGRKAVLRGGIDADICSVKRYQPFPIKFYTNVSTNCLFLKSFCNEEGQVVYDHGNRNTDTTCRCDYRRGYNFLVKPNNPCFCIPSQEDCSCYFKTCSNGSDILSPDYDCINRTDLTRVMQCRPVTDEKETSSMRPEKTGNITLEDNISFSEPWTKHPTIVIVVLLFGTMLVFIALLTNCFGALIIKYPGPKLHLIEGDSLYLEYNLPTTCKRFRINIFKDKKFIPESVNVKHSVYIIENVTIEDQGYYFAKVNIMTSKITEVTVDSLFIKDPGPETHLIEGDPLKLQYTLRKTRARIQFYKDDKYIGETLNAAKNYFRKEKVTMEDVGYYFAIVNGIKSNITKVTVDSLFIKDPGPETHLIEGDPLKLQYTLRKTRARLQFYKDDKYIGEALNTAKNVFRKEKVTMEDEGYYFAIVNGIKSSITTVTIDSMFTSSFEQIYCIEGEKLQLKCSVYSESIDVKWFKNNSKQYKHEKIERNKNVYIDSDGKDHMMTIPNAKVTDSGKYIIIAGNVQKQLSVTVQAFFKPPLKDKTIMEGVEVSFECEAKKPFPVAWFKDDILVNDSSKFKIETLHNKVHKLTIRPTTIEDKGKYRIQMKDKTDISCCADLDVKEMPDAVKKMSEHDRNMFLKAAQSGTAVRYYIRIMIVGESGAGKTCLLRRLMNEKIGDVRSTDGINIEVKQCKINRQTQKWIFTSGNDEFRVRFLFRCTVKYCLEEHMRNI</sequence>
<keyword evidence="5" id="KW-1133">Transmembrane helix</keyword>
<dbReference type="SUPFAM" id="SSF48726">
    <property type="entry name" value="Immunoglobulin"/>
    <property type="match status" value="2"/>
</dbReference>
<dbReference type="Gene3D" id="3.40.50.300">
    <property type="entry name" value="P-loop containing nucleotide triphosphate hydrolases"/>
    <property type="match status" value="1"/>
</dbReference>
<dbReference type="OrthoDB" id="6133052at2759"/>
<evidence type="ECO:0000256" key="5">
    <source>
        <dbReference type="SAM" id="Phobius"/>
    </source>
</evidence>
<dbReference type="InterPro" id="IPR027417">
    <property type="entry name" value="P-loop_NTPase"/>
</dbReference>
<evidence type="ECO:0000256" key="3">
    <source>
        <dbReference type="ARBA" id="ARBA00022553"/>
    </source>
</evidence>
<comment type="subcellular location">
    <subcellularLocation>
        <location evidence="1">Cytoplasm</location>
    </subcellularLocation>
</comment>
<keyword evidence="5" id="KW-0812">Transmembrane</keyword>
<dbReference type="Proteomes" id="UP000507470">
    <property type="component" value="Unassembled WGS sequence"/>
</dbReference>
<dbReference type="GO" id="GO:0005737">
    <property type="term" value="C:cytoplasm"/>
    <property type="evidence" value="ECO:0007669"/>
    <property type="project" value="UniProtKB-SubCell"/>
</dbReference>
<evidence type="ECO:0000256" key="4">
    <source>
        <dbReference type="ARBA" id="ARBA00023157"/>
    </source>
</evidence>
<dbReference type="AlphaFoldDB" id="A0A6J8EQA5"/>
<dbReference type="PROSITE" id="PS50835">
    <property type="entry name" value="IG_LIKE"/>
    <property type="match status" value="1"/>
</dbReference>